<dbReference type="InterPro" id="IPR045857">
    <property type="entry name" value="O16G_dom_2"/>
</dbReference>
<dbReference type="SMART" id="SM00642">
    <property type="entry name" value="Aamy"/>
    <property type="match status" value="1"/>
</dbReference>
<organism evidence="2">
    <name type="scientific">freshwater metagenome</name>
    <dbReference type="NCBI Taxonomy" id="449393"/>
    <lineage>
        <taxon>unclassified sequences</taxon>
        <taxon>metagenomes</taxon>
        <taxon>ecological metagenomes</taxon>
    </lineage>
</organism>
<dbReference type="SUPFAM" id="SSF51445">
    <property type="entry name" value="(Trans)glycosidases"/>
    <property type="match status" value="1"/>
</dbReference>
<gene>
    <name evidence="2" type="ORF">UFOPK1726_00724</name>
</gene>
<dbReference type="Gene3D" id="3.90.400.10">
    <property type="entry name" value="Oligo-1,6-glucosidase, Domain 2"/>
    <property type="match status" value="1"/>
</dbReference>
<dbReference type="GO" id="GO:0004556">
    <property type="term" value="F:alpha-amylase activity"/>
    <property type="evidence" value="ECO:0007669"/>
    <property type="project" value="TreeGrafter"/>
</dbReference>
<feature type="domain" description="Glycosyl hydrolase family 13 catalytic" evidence="1">
    <location>
        <begin position="13"/>
        <end position="414"/>
    </location>
</feature>
<sequence>MTSTWWHDAVVYQIYPRSFSDSNNDGEGDLIGIRNRLAHVASLGVDAIWLSPFYQSPNRDGGYDVSDPRAIDPRFGTLLDFQQLMQRANELGLKVIVDLVPNHFSDQHDWFKAALASPPNSPARNRFHFYDGKGVHGELPPNNWESVFGGPSWTRITESDGKPGQWYLHLFDSSQPDLNWNNPEVNEDFEKTIKFWLDQGVAGFRIDVAHGLAKDEIYQDHPDPVGLTAALRLDVTDIDPEYRKQLLSDIPFFDRDGVHKIYRGWRNLIDTYPGDRFFVAEAWVYPTSRAVRYVRPDELHQIFNFDFLTIQWNAEEIRAAVDKITSEFKNVTAPPTWVLDNHDSPRVVTRLGGGAIGLAKARALAMVTQALPGNLYIYQGEELGLEDAPVLPEHRQDPIFFRTNGVQLGRDGVRVPIPWEGDAPPFGFAEFNSWLPLPAHWRELSVAAQQQDSQSTLNLYRKLLKIRKSHPALGGLAGVSWQDAPTGILRFRREPGFELVANTTDAEFKFTTAKTLLAASMPIQTTGSDVTLPPHTTIWLSE</sequence>
<dbReference type="Gene3D" id="3.20.20.80">
    <property type="entry name" value="Glycosidases"/>
    <property type="match status" value="2"/>
</dbReference>
<dbReference type="AlphaFoldDB" id="A0A6J6EP48"/>
<dbReference type="InterPro" id="IPR017853">
    <property type="entry name" value="GH"/>
</dbReference>
<accession>A0A6J6EP48</accession>
<dbReference type="PANTHER" id="PTHR10357">
    <property type="entry name" value="ALPHA-AMYLASE FAMILY MEMBER"/>
    <property type="match status" value="1"/>
</dbReference>
<dbReference type="PANTHER" id="PTHR10357:SF179">
    <property type="entry name" value="NEUTRAL AND BASIC AMINO ACID TRANSPORT PROTEIN RBAT"/>
    <property type="match status" value="1"/>
</dbReference>
<protein>
    <submittedName>
        <fullName evidence="2">Unannotated protein</fullName>
    </submittedName>
</protein>
<dbReference type="EMBL" id="CAEZTT010000077">
    <property type="protein sequence ID" value="CAB4578391.1"/>
    <property type="molecule type" value="Genomic_DNA"/>
</dbReference>
<reference evidence="2" key="1">
    <citation type="submission" date="2020-05" db="EMBL/GenBank/DDBJ databases">
        <authorList>
            <person name="Chiriac C."/>
            <person name="Salcher M."/>
            <person name="Ghai R."/>
            <person name="Kavagutti S V."/>
        </authorList>
    </citation>
    <scope>NUCLEOTIDE SEQUENCE</scope>
</reference>
<dbReference type="InterPro" id="IPR006047">
    <property type="entry name" value="GH13_cat_dom"/>
</dbReference>
<evidence type="ECO:0000259" key="1">
    <source>
        <dbReference type="SMART" id="SM00642"/>
    </source>
</evidence>
<dbReference type="Pfam" id="PF00128">
    <property type="entry name" value="Alpha-amylase"/>
    <property type="match status" value="1"/>
</dbReference>
<proteinExistence type="predicted"/>
<evidence type="ECO:0000313" key="2">
    <source>
        <dbReference type="EMBL" id="CAB4578391.1"/>
    </source>
</evidence>
<dbReference type="CDD" id="cd11332">
    <property type="entry name" value="AmyAc_OligoGlu_TS"/>
    <property type="match status" value="1"/>
</dbReference>
<name>A0A6J6EP48_9ZZZZ</name>
<dbReference type="GO" id="GO:0009313">
    <property type="term" value="P:oligosaccharide catabolic process"/>
    <property type="evidence" value="ECO:0007669"/>
    <property type="project" value="TreeGrafter"/>
</dbReference>